<organism evidence="5 6">
    <name type="scientific">Chilo suppressalis</name>
    <name type="common">Asiatic rice borer moth</name>
    <dbReference type="NCBI Taxonomy" id="168631"/>
    <lineage>
        <taxon>Eukaryota</taxon>
        <taxon>Metazoa</taxon>
        <taxon>Ecdysozoa</taxon>
        <taxon>Arthropoda</taxon>
        <taxon>Hexapoda</taxon>
        <taxon>Insecta</taxon>
        <taxon>Pterygota</taxon>
        <taxon>Neoptera</taxon>
        <taxon>Endopterygota</taxon>
        <taxon>Lepidoptera</taxon>
        <taxon>Glossata</taxon>
        <taxon>Ditrysia</taxon>
        <taxon>Pyraloidea</taxon>
        <taxon>Crambidae</taxon>
        <taxon>Crambinae</taxon>
        <taxon>Chilo</taxon>
    </lineage>
</organism>
<evidence type="ECO:0000313" key="6">
    <source>
        <dbReference type="Proteomes" id="UP001153292"/>
    </source>
</evidence>
<evidence type="ECO:0000256" key="1">
    <source>
        <dbReference type="ARBA" id="ARBA00004123"/>
    </source>
</evidence>
<dbReference type="Proteomes" id="UP001153292">
    <property type="component" value="Chromosome 13"/>
</dbReference>
<evidence type="ECO:0000256" key="2">
    <source>
        <dbReference type="ARBA" id="ARBA00023242"/>
    </source>
</evidence>
<reference evidence="5" key="1">
    <citation type="submission" date="2021-12" db="EMBL/GenBank/DDBJ databases">
        <authorList>
            <person name="King R."/>
        </authorList>
    </citation>
    <scope>NUCLEOTIDE SEQUENCE</scope>
</reference>
<feature type="region of interest" description="Disordered" evidence="3">
    <location>
        <begin position="99"/>
        <end position="122"/>
    </location>
</feature>
<dbReference type="EMBL" id="OU963906">
    <property type="protein sequence ID" value="CAH2981880.1"/>
    <property type="molecule type" value="Genomic_DNA"/>
</dbReference>
<keyword evidence="6" id="KW-1185">Reference proteome</keyword>
<feature type="compositionally biased region" description="Pro residues" evidence="3">
    <location>
        <begin position="200"/>
        <end position="210"/>
    </location>
</feature>
<dbReference type="InterPro" id="IPR000953">
    <property type="entry name" value="Chromo/chromo_shadow_dom"/>
</dbReference>
<dbReference type="CDD" id="cd18631">
    <property type="entry name" value="CD_HP1_like"/>
    <property type="match status" value="1"/>
</dbReference>
<feature type="compositionally biased region" description="Polar residues" evidence="3">
    <location>
        <begin position="321"/>
        <end position="337"/>
    </location>
</feature>
<dbReference type="InterPro" id="IPR008251">
    <property type="entry name" value="Chromo_shadow_dom"/>
</dbReference>
<dbReference type="Pfam" id="PF01393">
    <property type="entry name" value="Chromo_shadow"/>
    <property type="match status" value="1"/>
</dbReference>
<evidence type="ECO:0000259" key="4">
    <source>
        <dbReference type="PROSITE" id="PS50013"/>
    </source>
</evidence>
<feature type="compositionally biased region" description="Basic and acidic residues" evidence="3">
    <location>
        <begin position="341"/>
        <end position="350"/>
    </location>
</feature>
<dbReference type="Gene3D" id="2.40.50.40">
    <property type="match status" value="2"/>
</dbReference>
<feature type="region of interest" description="Disordered" evidence="3">
    <location>
        <begin position="1"/>
        <end position="35"/>
    </location>
</feature>
<keyword evidence="2" id="KW-0539">Nucleus</keyword>
<dbReference type="CDD" id="cd00034">
    <property type="entry name" value="CSD"/>
    <property type="match status" value="1"/>
</dbReference>
<evidence type="ECO:0000256" key="3">
    <source>
        <dbReference type="SAM" id="MobiDB-lite"/>
    </source>
</evidence>
<feature type="region of interest" description="Disordered" evidence="3">
    <location>
        <begin position="198"/>
        <end position="226"/>
    </location>
</feature>
<feature type="region of interest" description="Disordered" evidence="3">
    <location>
        <begin position="321"/>
        <end position="350"/>
    </location>
</feature>
<dbReference type="InterPro" id="IPR023779">
    <property type="entry name" value="Chromodomain_CS"/>
</dbReference>
<dbReference type="InterPro" id="IPR051219">
    <property type="entry name" value="Heterochromatin_chromo-domain"/>
</dbReference>
<dbReference type="InterPro" id="IPR017984">
    <property type="entry name" value="Chromo_dom_subgr"/>
</dbReference>
<dbReference type="PROSITE" id="PS50013">
    <property type="entry name" value="CHROMO_2"/>
    <property type="match status" value="2"/>
</dbReference>
<dbReference type="Pfam" id="PF00385">
    <property type="entry name" value="Chromo"/>
    <property type="match status" value="1"/>
</dbReference>
<gene>
    <name evidence="5" type="ORF">CHILSU_LOCUS2366</name>
</gene>
<dbReference type="PROSITE" id="PS00598">
    <property type="entry name" value="CHROMO_1"/>
    <property type="match status" value="1"/>
</dbReference>
<dbReference type="InterPro" id="IPR016197">
    <property type="entry name" value="Chromo-like_dom_sf"/>
</dbReference>
<dbReference type="InterPro" id="IPR023780">
    <property type="entry name" value="Chromo_domain"/>
</dbReference>
<dbReference type="SMART" id="SM00298">
    <property type="entry name" value="CHROMO"/>
    <property type="match status" value="1"/>
</dbReference>
<name>A0ABN8L1W7_CHISP</name>
<dbReference type="SMART" id="SM00300">
    <property type="entry name" value="ChSh"/>
    <property type="match status" value="1"/>
</dbReference>
<protein>
    <recommendedName>
        <fullName evidence="4">Chromo domain-containing protein</fullName>
    </recommendedName>
</protein>
<dbReference type="SUPFAM" id="SSF54160">
    <property type="entry name" value="Chromo domain-like"/>
    <property type="match status" value="2"/>
</dbReference>
<evidence type="ECO:0000313" key="5">
    <source>
        <dbReference type="EMBL" id="CAH2981880.1"/>
    </source>
</evidence>
<sequence length="350" mass="39508">MDEAIQRPTESYQSMPPTHPSLSGPGNASGKHEEFSVEKILDRRVKNGKVEYLLKWKGYSNDDNTWEPEDNLDCPELISAYEDARQKKEREAAAAAAAQTEALDENLTSRKRGRRKKRVEEIEKPRGVDRGLQPEKILAAQLYNSTLYFLIKWHGCTDWDVVPGRDMNQHFPEFVIQYYESCVPFSVRHKMGRIPREAPELPPEEVPPIPMDTSEPTESTAEVPTAEQPTVFKKAKTNAENCKNYYNRKKAAKEAEKIRQGLSVTKKPIKRKTGAERTRACRLRKKMLSQVNESSVTETLSIPSTSNSLISTFEPSSFQLATTSASTNRPDVSTVSSAGIADHDRENVHD</sequence>
<feature type="domain" description="Chromo" evidence="4">
    <location>
        <begin position="132"/>
        <end position="180"/>
    </location>
</feature>
<feature type="domain" description="Chromo" evidence="4">
    <location>
        <begin position="35"/>
        <end position="93"/>
    </location>
</feature>
<comment type="subcellular location">
    <subcellularLocation>
        <location evidence="1">Nucleus</location>
    </subcellularLocation>
</comment>
<proteinExistence type="predicted"/>
<feature type="compositionally biased region" description="Polar residues" evidence="3">
    <location>
        <begin position="8"/>
        <end position="26"/>
    </location>
</feature>
<accession>A0ABN8L1W7</accession>
<dbReference type="PANTHER" id="PTHR22812">
    <property type="entry name" value="CHROMOBOX PROTEIN"/>
    <property type="match status" value="1"/>
</dbReference>
<dbReference type="PRINTS" id="PR00504">
    <property type="entry name" value="CHROMODOMAIN"/>
</dbReference>